<sequence length="269" mass="29793">HGKGTVQQLAVGSSTGMNPKAFMNIIEFLEADIEERTGRKIRIPIDKKGADILLIHNAGEFTSWPENPEAFAIIFDAAGISWTLSSELAGYDAVNYGVWYDDVQLARIGLRHAQIAKELGVKKIVVGECGHAHKASIVTSDRVYTPELNIPRESCFPVLEEIVFSGKLKLDPQRNNFPITLHDPCNVVRLAGIVEPQRRILRHIAPQFREMTPHGVYNYCCGGGGGFAIMSGINLRDWKLGISGRMKVKQILNVFQDVISPQIVKFVST</sequence>
<keyword evidence="5" id="KW-0408">Iron</keyword>
<feature type="domain" description="Cysteine-rich" evidence="7">
    <location>
        <begin position="179"/>
        <end position="232"/>
    </location>
</feature>
<dbReference type="GO" id="GO:0046872">
    <property type="term" value="F:metal ion binding"/>
    <property type="evidence" value="ECO:0007669"/>
    <property type="project" value="UniProtKB-KW"/>
</dbReference>
<name>X1RFD8_9ZZZZ</name>
<proteinExistence type="predicted"/>
<reference evidence="8" key="1">
    <citation type="journal article" date="2014" name="Front. Microbiol.">
        <title>High frequency of phylogenetically diverse reductive dehalogenase-homologous genes in deep subseafloor sedimentary metagenomes.</title>
        <authorList>
            <person name="Kawai M."/>
            <person name="Futagami T."/>
            <person name="Toyoda A."/>
            <person name="Takaki Y."/>
            <person name="Nishi S."/>
            <person name="Hori S."/>
            <person name="Arai W."/>
            <person name="Tsubouchi T."/>
            <person name="Morono Y."/>
            <person name="Uchiyama I."/>
            <person name="Ito T."/>
            <person name="Fujiyama A."/>
            <person name="Inagaki F."/>
            <person name="Takami H."/>
        </authorList>
    </citation>
    <scope>NUCLEOTIDE SEQUENCE</scope>
    <source>
        <strain evidence="8">Expedition CK06-06</strain>
    </source>
</reference>
<dbReference type="AlphaFoldDB" id="X1RFD8"/>
<organism evidence="8">
    <name type="scientific">marine sediment metagenome</name>
    <dbReference type="NCBI Taxonomy" id="412755"/>
    <lineage>
        <taxon>unclassified sequences</taxon>
        <taxon>metagenomes</taxon>
        <taxon>ecological metagenomes</taxon>
    </lineage>
</organism>
<evidence type="ECO:0000256" key="6">
    <source>
        <dbReference type="ARBA" id="ARBA00023014"/>
    </source>
</evidence>
<evidence type="ECO:0000313" key="8">
    <source>
        <dbReference type="EMBL" id="GAI79422.1"/>
    </source>
</evidence>
<dbReference type="GO" id="GO:0051539">
    <property type="term" value="F:4 iron, 4 sulfur cluster binding"/>
    <property type="evidence" value="ECO:0007669"/>
    <property type="project" value="UniProtKB-KW"/>
</dbReference>
<evidence type="ECO:0000256" key="5">
    <source>
        <dbReference type="ARBA" id="ARBA00023004"/>
    </source>
</evidence>
<keyword evidence="4" id="KW-0249">Electron transport</keyword>
<gene>
    <name evidence="8" type="ORF">S12H4_20946</name>
</gene>
<evidence type="ECO:0000256" key="1">
    <source>
        <dbReference type="ARBA" id="ARBA00022448"/>
    </source>
</evidence>
<keyword evidence="6" id="KW-0411">Iron-sulfur</keyword>
<evidence type="ECO:0000256" key="3">
    <source>
        <dbReference type="ARBA" id="ARBA00022723"/>
    </source>
</evidence>
<accession>X1RFD8</accession>
<dbReference type="PANTHER" id="PTHR43551">
    <property type="entry name" value="FUMARATE REDUCTASE IRON-SULFUR SUBUNIT"/>
    <property type="match status" value="1"/>
</dbReference>
<keyword evidence="1" id="KW-0813">Transport</keyword>
<protein>
    <recommendedName>
        <fullName evidence="7">Cysteine-rich domain-containing protein</fullName>
    </recommendedName>
</protein>
<feature type="non-terminal residue" evidence="8">
    <location>
        <position position="1"/>
    </location>
</feature>
<comment type="caution">
    <text evidence="8">The sequence shown here is derived from an EMBL/GenBank/DDBJ whole genome shotgun (WGS) entry which is preliminary data.</text>
</comment>
<evidence type="ECO:0000259" key="7">
    <source>
        <dbReference type="Pfam" id="PF02754"/>
    </source>
</evidence>
<dbReference type="EMBL" id="BARW01010695">
    <property type="protein sequence ID" value="GAI79422.1"/>
    <property type="molecule type" value="Genomic_DNA"/>
</dbReference>
<evidence type="ECO:0000256" key="2">
    <source>
        <dbReference type="ARBA" id="ARBA00022485"/>
    </source>
</evidence>
<keyword evidence="2" id="KW-0004">4Fe-4S</keyword>
<keyword evidence="3" id="KW-0479">Metal-binding</keyword>
<evidence type="ECO:0000256" key="4">
    <source>
        <dbReference type="ARBA" id="ARBA00022982"/>
    </source>
</evidence>
<feature type="non-terminal residue" evidence="8">
    <location>
        <position position="269"/>
    </location>
</feature>
<dbReference type="InterPro" id="IPR004017">
    <property type="entry name" value="Cys_rich_dom"/>
</dbReference>
<dbReference type="PANTHER" id="PTHR43551:SF1">
    <property type="entry name" value="HETERODISULFIDE REDUCTASE"/>
    <property type="match status" value="1"/>
</dbReference>
<dbReference type="Pfam" id="PF02754">
    <property type="entry name" value="CCG"/>
    <property type="match status" value="1"/>
</dbReference>
<dbReference type="GO" id="GO:0016491">
    <property type="term" value="F:oxidoreductase activity"/>
    <property type="evidence" value="ECO:0007669"/>
    <property type="project" value="UniProtKB-ARBA"/>
</dbReference>